<reference evidence="10 11" key="1">
    <citation type="submission" date="2018-06" db="EMBL/GenBank/DDBJ databases">
        <title>Genomic Encyclopedia of Archaeal and Bacterial Type Strains, Phase II (KMG-II): from individual species to whole genera.</title>
        <authorList>
            <person name="Goeker M."/>
        </authorList>
    </citation>
    <scope>NUCLEOTIDE SEQUENCE [LARGE SCALE GENOMIC DNA]</scope>
    <source>
        <strain evidence="10 11">DSM 27372</strain>
    </source>
</reference>
<evidence type="ECO:0000259" key="5">
    <source>
        <dbReference type="Pfam" id="PF00703"/>
    </source>
</evidence>
<dbReference type="PRINTS" id="PR00132">
    <property type="entry name" value="GLHYDRLASE2"/>
</dbReference>
<dbReference type="InterPro" id="IPR032311">
    <property type="entry name" value="DUF4982"/>
</dbReference>
<feature type="chain" id="PRO_5016407584" evidence="4">
    <location>
        <begin position="39"/>
        <end position="918"/>
    </location>
</feature>
<dbReference type="Pfam" id="PF11721">
    <property type="entry name" value="Malectin"/>
    <property type="match status" value="1"/>
</dbReference>
<keyword evidence="4" id="KW-0732">Signal</keyword>
<evidence type="ECO:0000259" key="6">
    <source>
        <dbReference type="Pfam" id="PF02836"/>
    </source>
</evidence>
<dbReference type="Pfam" id="PF02836">
    <property type="entry name" value="Glyco_hydro_2_C"/>
    <property type="match status" value="1"/>
</dbReference>
<evidence type="ECO:0000256" key="1">
    <source>
        <dbReference type="ARBA" id="ARBA00007401"/>
    </source>
</evidence>
<dbReference type="AlphaFoldDB" id="A0A318UTF0"/>
<dbReference type="InterPro" id="IPR008979">
    <property type="entry name" value="Galactose-bd-like_sf"/>
</dbReference>
<dbReference type="Gene3D" id="2.60.120.430">
    <property type="entry name" value="Galactose-binding lectin"/>
    <property type="match status" value="1"/>
</dbReference>
<evidence type="ECO:0000313" key="10">
    <source>
        <dbReference type="EMBL" id="PYF77315.1"/>
    </source>
</evidence>
<evidence type="ECO:0000259" key="7">
    <source>
        <dbReference type="Pfam" id="PF02837"/>
    </source>
</evidence>
<evidence type="ECO:0000259" key="8">
    <source>
        <dbReference type="Pfam" id="PF11721"/>
    </source>
</evidence>
<dbReference type="Pfam" id="PF00703">
    <property type="entry name" value="Glyco_hydro_2"/>
    <property type="match status" value="1"/>
</dbReference>
<dbReference type="Gene3D" id="2.60.40.10">
    <property type="entry name" value="Immunoglobulins"/>
    <property type="match status" value="2"/>
</dbReference>
<dbReference type="InterPro" id="IPR021720">
    <property type="entry name" value="Malectin_dom"/>
</dbReference>
<dbReference type="InterPro" id="IPR013783">
    <property type="entry name" value="Ig-like_fold"/>
</dbReference>
<dbReference type="InterPro" id="IPR006104">
    <property type="entry name" value="Glyco_hydro_2_N"/>
</dbReference>
<dbReference type="InterPro" id="IPR006101">
    <property type="entry name" value="Glyco_hydro_2"/>
</dbReference>
<feature type="domain" description="Malectin" evidence="8">
    <location>
        <begin position="788"/>
        <end position="893"/>
    </location>
</feature>
<dbReference type="GO" id="GO:0005975">
    <property type="term" value="P:carbohydrate metabolic process"/>
    <property type="evidence" value="ECO:0007669"/>
    <property type="project" value="InterPro"/>
</dbReference>
<feature type="domain" description="DUF4982" evidence="9">
    <location>
        <begin position="661"/>
        <end position="701"/>
    </location>
</feature>
<keyword evidence="3" id="KW-0326">Glycosidase</keyword>
<evidence type="ECO:0000256" key="2">
    <source>
        <dbReference type="ARBA" id="ARBA00022801"/>
    </source>
</evidence>
<dbReference type="Pfam" id="PF16355">
    <property type="entry name" value="DUF4982"/>
    <property type="match status" value="1"/>
</dbReference>
<dbReference type="InterPro" id="IPR051913">
    <property type="entry name" value="GH2_Domain-Containing"/>
</dbReference>
<comment type="similarity">
    <text evidence="1">Belongs to the glycosyl hydrolase 2 family.</text>
</comment>
<dbReference type="InterPro" id="IPR036156">
    <property type="entry name" value="Beta-gal/glucu_dom_sf"/>
</dbReference>
<protein>
    <submittedName>
        <fullName evidence="10">Beta-galactosidase</fullName>
    </submittedName>
</protein>
<feature type="domain" description="Glycoside hydrolase family 2 catalytic" evidence="6">
    <location>
        <begin position="331"/>
        <end position="631"/>
    </location>
</feature>
<dbReference type="PANTHER" id="PTHR42732:SF1">
    <property type="entry name" value="BETA-MANNOSIDASE"/>
    <property type="match status" value="1"/>
</dbReference>
<dbReference type="SUPFAM" id="SSF49785">
    <property type="entry name" value="Galactose-binding domain-like"/>
    <property type="match status" value="1"/>
</dbReference>
<evidence type="ECO:0000259" key="9">
    <source>
        <dbReference type="Pfam" id="PF16355"/>
    </source>
</evidence>
<keyword evidence="2" id="KW-0378">Hydrolase</keyword>
<dbReference type="OrthoDB" id="9801077at2"/>
<dbReference type="SUPFAM" id="SSF49303">
    <property type="entry name" value="beta-Galactosidase/glucuronidase domain"/>
    <property type="match status" value="1"/>
</dbReference>
<dbReference type="InterPro" id="IPR006103">
    <property type="entry name" value="Glyco_hydro_2_cat"/>
</dbReference>
<dbReference type="InterPro" id="IPR017853">
    <property type="entry name" value="GH"/>
</dbReference>
<dbReference type="PANTHER" id="PTHR42732">
    <property type="entry name" value="BETA-GALACTOSIDASE"/>
    <property type="match status" value="1"/>
</dbReference>
<keyword evidence="11" id="KW-1185">Reference proteome</keyword>
<sequence>MHSDKQFQMNGKRRFGKQVGRIILVLMLFCRWSTPAAAQSDNLPGGRIKMGFNDAWFFGKDEKDQAGAASLDVLKWKKITLPHTWNAKDVLDDEPGYYRGTGWYKKSFKSNMSWKNKSVFLCFDGVNQETEVYVNGRLAGSHKGGYTGFVIPIGHLLKFEGNGWNDIAVKVSNRYNEDIAPLTADFTFFGGIYRNVNLLVTEDIHFSKADYGSDGIYIRTPLVSDQKAAIQTENKLENASGKIRKLKLITVLFNAEGKQVAEKTTSVLLAAGESKLIKQDLPVLEQPNLWSVDRPYLYRIVSRITDAAGGGILDQVSSSLGLRWFKFDAEKGFFLNGKALKLVGASRHQDYQGIGNAVPEALQIRDVELLKAMGGNFLRVAHYPQDPVILESCDRLGILASVEIPIVNAITESEAFTAVSKNMQLEMIRQNFNHPSVVIWAYMNEVLLRPKFGNDKIRQQLYFDHIRELAQSLEDLTRKEDPSRYTMMACHGDFDRYHKVGLTKIPMIVGWNLYQGWYSAGLDDFAKFLDKHHQVLPDKPLLVSEYGADADPRIRSFRPVRFDKSIEYAINYHQVYLNAVLKRPFVSGAMAWNLADFNSETREETMPHINNKGLLTLSRQAKDTYFLYQAYLLDRPFLKISSELWRDRAGISDPSGTISTQPVQVVTNLTSAELFLNGKSLGIRQSKDKLCEWEVPFKQGENSLRTVDPNNPLNSDQLVLNFNLVPQNFTGPLGKDFHQLNILLGADRYFIDQDLHQVWIPDQPYQQGSWGRIGGNPFKGSNNRISYGSDKNILNTDLDPVYQTQRIDIKQYKMDVPDGDYELNLLFSELIGGIDKEALAYNLDNNHVKEKAEERIFSVQVNGKVFLKDFNLAENYGYATAVKQQIRLNVTGGRGITIDFIPVKGKPVLNALQLRKTN</sequence>
<evidence type="ECO:0000313" key="11">
    <source>
        <dbReference type="Proteomes" id="UP000248198"/>
    </source>
</evidence>
<feature type="domain" description="Glycoside hydrolase family 2 immunoglobulin-like beta-sandwich" evidence="5">
    <location>
        <begin position="216"/>
        <end position="323"/>
    </location>
</feature>
<evidence type="ECO:0000256" key="3">
    <source>
        <dbReference type="ARBA" id="ARBA00023295"/>
    </source>
</evidence>
<dbReference type="Pfam" id="PF02837">
    <property type="entry name" value="Glyco_hydro_2_N"/>
    <property type="match status" value="1"/>
</dbReference>
<dbReference type="EMBL" id="QKLU01000001">
    <property type="protein sequence ID" value="PYF77315.1"/>
    <property type="molecule type" value="Genomic_DNA"/>
</dbReference>
<name>A0A318UTF0_9SPHI</name>
<proteinExistence type="inferred from homology"/>
<dbReference type="SUPFAM" id="SSF51445">
    <property type="entry name" value="(Trans)glycosidases"/>
    <property type="match status" value="1"/>
</dbReference>
<dbReference type="Gene3D" id="3.20.20.80">
    <property type="entry name" value="Glycosidases"/>
    <property type="match status" value="1"/>
</dbReference>
<organism evidence="10 11">
    <name type="scientific">Pedobacter nutrimenti</name>
    <dbReference type="NCBI Taxonomy" id="1241337"/>
    <lineage>
        <taxon>Bacteria</taxon>
        <taxon>Pseudomonadati</taxon>
        <taxon>Bacteroidota</taxon>
        <taxon>Sphingobacteriia</taxon>
        <taxon>Sphingobacteriales</taxon>
        <taxon>Sphingobacteriaceae</taxon>
        <taxon>Pedobacter</taxon>
    </lineage>
</organism>
<feature type="domain" description="Glycosyl hydrolases family 2 sugar binding" evidence="7">
    <location>
        <begin position="94"/>
        <end position="200"/>
    </location>
</feature>
<gene>
    <name evidence="10" type="ORF">B0O44_101796</name>
</gene>
<dbReference type="GO" id="GO:0004553">
    <property type="term" value="F:hydrolase activity, hydrolyzing O-glycosyl compounds"/>
    <property type="evidence" value="ECO:0007669"/>
    <property type="project" value="InterPro"/>
</dbReference>
<feature type="signal peptide" evidence="4">
    <location>
        <begin position="1"/>
        <end position="38"/>
    </location>
</feature>
<accession>A0A318UTF0</accession>
<dbReference type="InterPro" id="IPR006102">
    <property type="entry name" value="Ig-like_GH2"/>
</dbReference>
<dbReference type="Gene3D" id="2.60.120.260">
    <property type="entry name" value="Galactose-binding domain-like"/>
    <property type="match status" value="1"/>
</dbReference>
<comment type="caution">
    <text evidence="10">The sequence shown here is derived from an EMBL/GenBank/DDBJ whole genome shotgun (WGS) entry which is preliminary data.</text>
</comment>
<evidence type="ECO:0000256" key="4">
    <source>
        <dbReference type="SAM" id="SignalP"/>
    </source>
</evidence>
<dbReference type="Proteomes" id="UP000248198">
    <property type="component" value="Unassembled WGS sequence"/>
</dbReference>